<dbReference type="Proteomes" id="UP000730618">
    <property type="component" value="Unassembled WGS sequence"/>
</dbReference>
<keyword evidence="1" id="KW-1133">Transmembrane helix</keyword>
<name>A0ABM8VEZ3_9BACL</name>
<comment type="caution">
    <text evidence="2">The sequence shown here is derived from an EMBL/GenBank/DDBJ whole genome shotgun (WGS) entry which is preliminary data.</text>
</comment>
<accession>A0ABM8VEZ3</accession>
<evidence type="ECO:0000313" key="3">
    <source>
        <dbReference type="Proteomes" id="UP000730618"/>
    </source>
</evidence>
<reference evidence="2 3" key="1">
    <citation type="submission" date="2021-06" db="EMBL/GenBank/DDBJ databases">
        <authorList>
            <person name="Criscuolo A."/>
        </authorList>
    </citation>
    <scope>NUCLEOTIDE SEQUENCE [LARGE SCALE GENOMIC DNA]</scope>
    <source>
        <strain evidence="3">CIP 111802</strain>
    </source>
</reference>
<evidence type="ECO:0000313" key="2">
    <source>
        <dbReference type="EMBL" id="CAG7630970.1"/>
    </source>
</evidence>
<sequence>MFRIIVIALILVPAIEIWGLFEMGKLIGGWQTFALIVLTGFLGAWLARREGRKVWVYARQQLSVGAIPTDSILDGIAIFAGGLFLMSPGFLTDVLGFLMVFPVTRPIFKRWILAIIRKRIGTGSYSFFWRE</sequence>
<evidence type="ECO:0000256" key="1">
    <source>
        <dbReference type="SAM" id="Phobius"/>
    </source>
</evidence>
<dbReference type="EMBL" id="CAJVCE010000004">
    <property type="protein sequence ID" value="CAG7630970.1"/>
    <property type="molecule type" value="Genomic_DNA"/>
</dbReference>
<evidence type="ECO:0008006" key="4">
    <source>
        <dbReference type="Google" id="ProtNLM"/>
    </source>
</evidence>
<dbReference type="Pfam" id="PF04186">
    <property type="entry name" value="FxsA"/>
    <property type="match status" value="1"/>
</dbReference>
<dbReference type="InterPro" id="IPR007313">
    <property type="entry name" value="FxsA"/>
</dbReference>
<protein>
    <recommendedName>
        <fullName evidence="4">FxsA family protein</fullName>
    </recommendedName>
</protein>
<feature type="transmembrane region" description="Helical" evidence="1">
    <location>
        <begin position="29"/>
        <end position="47"/>
    </location>
</feature>
<dbReference type="NCBIfam" id="NF008528">
    <property type="entry name" value="PRK11463.1-2"/>
    <property type="match status" value="1"/>
</dbReference>
<keyword evidence="1" id="KW-0472">Membrane</keyword>
<keyword evidence="3" id="KW-1185">Reference proteome</keyword>
<keyword evidence="1" id="KW-0812">Transmembrane</keyword>
<dbReference type="PANTHER" id="PTHR35335:SF1">
    <property type="entry name" value="UPF0716 PROTEIN FXSA"/>
    <property type="match status" value="1"/>
</dbReference>
<proteinExistence type="predicted"/>
<gene>
    <name evidence="2" type="ORF">PAECIP111802_01695</name>
</gene>
<dbReference type="RefSeq" id="WP_218098051.1">
    <property type="nucleotide sequence ID" value="NZ_CAJVCE010000004.1"/>
</dbReference>
<dbReference type="PANTHER" id="PTHR35335">
    <property type="entry name" value="UPF0716 PROTEIN FXSA"/>
    <property type="match status" value="1"/>
</dbReference>
<organism evidence="2 3">
    <name type="scientific">Paenibacillus allorhizosphaerae</name>
    <dbReference type="NCBI Taxonomy" id="2849866"/>
    <lineage>
        <taxon>Bacteria</taxon>
        <taxon>Bacillati</taxon>
        <taxon>Bacillota</taxon>
        <taxon>Bacilli</taxon>
        <taxon>Bacillales</taxon>
        <taxon>Paenibacillaceae</taxon>
        <taxon>Paenibacillus</taxon>
    </lineage>
</organism>